<dbReference type="RefSeq" id="WP_091934658.1">
    <property type="nucleotide sequence ID" value="NZ_FNCY01000002.1"/>
</dbReference>
<keyword evidence="1" id="KW-1277">Toxin-antitoxin system</keyword>
<sequence>MLTRLSTPAPRKATNVTLPETLLAEAKSLDINISKAAELGLMQAVAERRAEIWRQQNQEAIASSNTYVEERGLPLDSLRMF</sequence>
<keyword evidence="3" id="KW-1185">Reference proteome</keyword>
<dbReference type="EMBL" id="FNCY01000002">
    <property type="protein sequence ID" value="SDG96559.1"/>
    <property type="molecule type" value="Genomic_DNA"/>
</dbReference>
<dbReference type="Proteomes" id="UP000198607">
    <property type="component" value="Unassembled WGS sequence"/>
</dbReference>
<dbReference type="STRING" id="83767.SAMN05660652_01024"/>
<reference evidence="2 3" key="1">
    <citation type="submission" date="2016-10" db="EMBL/GenBank/DDBJ databases">
        <authorList>
            <person name="de Groot N.N."/>
        </authorList>
    </citation>
    <scope>NUCLEOTIDE SEQUENCE [LARGE SCALE GENOMIC DNA]</scope>
    <source>
        <strain evidence="2 3">DSM 5885</strain>
    </source>
</reference>
<name>A0A1G7YJY3_9RHOO</name>
<dbReference type="InterPro" id="IPR009956">
    <property type="entry name" value="Post-segregation_anti-tox_CcdA"/>
</dbReference>
<evidence type="ECO:0000313" key="2">
    <source>
        <dbReference type="EMBL" id="SDG96559.1"/>
    </source>
</evidence>
<accession>A0A1G7YJY3</accession>
<proteinExistence type="predicted"/>
<organism evidence="2 3">
    <name type="scientific">Propionivibrio dicarboxylicus</name>
    <dbReference type="NCBI Taxonomy" id="83767"/>
    <lineage>
        <taxon>Bacteria</taxon>
        <taxon>Pseudomonadati</taxon>
        <taxon>Pseudomonadota</taxon>
        <taxon>Betaproteobacteria</taxon>
        <taxon>Rhodocyclales</taxon>
        <taxon>Rhodocyclaceae</taxon>
        <taxon>Propionivibrio</taxon>
    </lineage>
</organism>
<evidence type="ECO:0000256" key="1">
    <source>
        <dbReference type="ARBA" id="ARBA00022649"/>
    </source>
</evidence>
<evidence type="ECO:0000313" key="3">
    <source>
        <dbReference type="Proteomes" id="UP000198607"/>
    </source>
</evidence>
<dbReference type="Pfam" id="PF07362">
    <property type="entry name" value="CcdA"/>
    <property type="match status" value="1"/>
</dbReference>
<dbReference type="OrthoDB" id="8687660at2"/>
<dbReference type="AlphaFoldDB" id="A0A1G7YJY3"/>
<protein>
    <submittedName>
        <fullName evidence="2">Antitoxin CcdA</fullName>
    </submittedName>
</protein>
<gene>
    <name evidence="2" type="ORF">SAMN05660652_01024</name>
</gene>